<dbReference type="AlphaFoldDB" id="A0A8J5TKD7"/>
<keyword evidence="2" id="KW-0963">Cytoplasm</keyword>
<dbReference type="EMBL" id="JAHLQT010008733">
    <property type="protein sequence ID" value="KAG7173852.1"/>
    <property type="molecule type" value="Genomic_DNA"/>
</dbReference>
<dbReference type="GO" id="GO:0019287">
    <property type="term" value="P:isopentenyl diphosphate biosynthetic process, mevalonate pathway"/>
    <property type="evidence" value="ECO:0007669"/>
    <property type="project" value="TreeGrafter"/>
</dbReference>
<comment type="subcellular location">
    <subcellularLocation>
        <location evidence="1">Cytoplasm</location>
        <location evidence="1">Cytosol</location>
    </subcellularLocation>
</comment>
<keyword evidence="6" id="KW-0067">ATP-binding</keyword>
<evidence type="ECO:0000256" key="2">
    <source>
        <dbReference type="ARBA" id="ARBA00022490"/>
    </source>
</evidence>
<dbReference type="PANTHER" id="PTHR13101:SF1">
    <property type="entry name" value="PHOSPHOMEVALONATE KINASE"/>
    <property type="match status" value="1"/>
</dbReference>
<evidence type="ECO:0000313" key="8">
    <source>
        <dbReference type="Proteomes" id="UP000747542"/>
    </source>
</evidence>
<dbReference type="GO" id="GO:0005829">
    <property type="term" value="C:cytosol"/>
    <property type="evidence" value="ECO:0007669"/>
    <property type="project" value="UniProtKB-SubCell"/>
</dbReference>
<organism evidence="7 8">
    <name type="scientific">Homarus americanus</name>
    <name type="common">American lobster</name>
    <dbReference type="NCBI Taxonomy" id="6706"/>
    <lineage>
        <taxon>Eukaryota</taxon>
        <taxon>Metazoa</taxon>
        <taxon>Ecdysozoa</taxon>
        <taxon>Arthropoda</taxon>
        <taxon>Crustacea</taxon>
        <taxon>Multicrustacea</taxon>
        <taxon>Malacostraca</taxon>
        <taxon>Eumalacostraca</taxon>
        <taxon>Eucarida</taxon>
        <taxon>Decapoda</taxon>
        <taxon>Pleocyemata</taxon>
        <taxon>Astacidea</taxon>
        <taxon>Nephropoidea</taxon>
        <taxon>Nephropidae</taxon>
        <taxon>Homarus</taxon>
    </lineage>
</organism>
<evidence type="ECO:0000256" key="4">
    <source>
        <dbReference type="ARBA" id="ARBA00022741"/>
    </source>
</evidence>
<accession>A0A8J5TKD7</accession>
<dbReference type="InterPro" id="IPR005919">
    <property type="entry name" value="Pmev_kin_anim"/>
</dbReference>
<keyword evidence="4" id="KW-0547">Nucleotide-binding</keyword>
<gene>
    <name evidence="7" type="primary">PMVK-L</name>
    <name evidence="7" type="ORF">Hamer_G018130</name>
</gene>
<dbReference type="Proteomes" id="UP000747542">
    <property type="component" value="Unassembled WGS sequence"/>
</dbReference>
<keyword evidence="8" id="KW-1185">Reference proteome</keyword>
<protein>
    <submittedName>
        <fullName evidence="7">Phosphomevalonate kinase-like</fullName>
    </submittedName>
</protein>
<evidence type="ECO:0000256" key="6">
    <source>
        <dbReference type="ARBA" id="ARBA00022840"/>
    </source>
</evidence>
<evidence type="ECO:0000256" key="1">
    <source>
        <dbReference type="ARBA" id="ARBA00004514"/>
    </source>
</evidence>
<keyword evidence="3" id="KW-0808">Transferase</keyword>
<reference evidence="7" key="1">
    <citation type="journal article" date="2021" name="Sci. Adv.">
        <title>The American lobster genome reveals insights on longevity, neural, and immune adaptations.</title>
        <authorList>
            <person name="Polinski J.M."/>
            <person name="Zimin A.V."/>
            <person name="Clark K.F."/>
            <person name="Kohn A.B."/>
            <person name="Sadowski N."/>
            <person name="Timp W."/>
            <person name="Ptitsyn A."/>
            <person name="Khanna P."/>
            <person name="Romanova D.Y."/>
            <person name="Williams P."/>
            <person name="Greenwood S.J."/>
            <person name="Moroz L.L."/>
            <person name="Walt D.R."/>
            <person name="Bodnar A.G."/>
        </authorList>
    </citation>
    <scope>NUCLEOTIDE SEQUENCE</scope>
    <source>
        <strain evidence="7">GMGI-L3</strain>
    </source>
</reference>
<comment type="caution">
    <text evidence="7">The sequence shown here is derived from an EMBL/GenBank/DDBJ whole genome shotgun (WGS) entry which is preliminary data.</text>
</comment>
<keyword evidence="5 7" id="KW-0418">Kinase</keyword>
<dbReference type="PANTHER" id="PTHR13101">
    <property type="entry name" value="PHOSPHOMEVALONATE KINASE"/>
    <property type="match status" value="1"/>
</dbReference>
<name>A0A8J5TKD7_HOMAM</name>
<dbReference type="GO" id="GO:0005524">
    <property type="term" value="F:ATP binding"/>
    <property type="evidence" value="ECO:0007669"/>
    <property type="project" value="UniProtKB-KW"/>
</dbReference>
<evidence type="ECO:0000256" key="5">
    <source>
        <dbReference type="ARBA" id="ARBA00022777"/>
    </source>
</evidence>
<proteinExistence type="predicted"/>
<sequence length="95" mass="10978">MRRQSDLSWFKQHYGECLYTVRITASEEVRKQRGWVFTPGIDDAESECDLDNMTDWDQEVDNSNDPGKVDELLHHLTTLCSQRLSSATRSTGKKI</sequence>
<dbReference type="GO" id="GO:0004631">
    <property type="term" value="F:phosphomevalonate kinase activity"/>
    <property type="evidence" value="ECO:0007669"/>
    <property type="project" value="InterPro"/>
</dbReference>
<evidence type="ECO:0000313" key="7">
    <source>
        <dbReference type="EMBL" id="KAG7173852.1"/>
    </source>
</evidence>
<dbReference type="GO" id="GO:0006695">
    <property type="term" value="P:cholesterol biosynthetic process"/>
    <property type="evidence" value="ECO:0007669"/>
    <property type="project" value="InterPro"/>
</dbReference>
<evidence type="ECO:0000256" key="3">
    <source>
        <dbReference type="ARBA" id="ARBA00022679"/>
    </source>
</evidence>
<dbReference type="OrthoDB" id="2401875at2759"/>